<keyword evidence="3" id="KW-0812">Transmembrane</keyword>
<sequence length="335" mass="34269">MTQEHQLGRGSALAVVSAATFGTSGVFATALLAAGWTSGAAVTTRVVLAALVLTVPALLQLRRTPVRWRAEWRTQLVYGLFAVAVAQLCYFNAVHHLSVGVALLLEYSGSLLVVGWTWLVDGRPPSRLTAAGMAVALAGLVLVLEVWRGSSIDLVGVTWGMGAAVGLAVYFVISSRTGSSLPPLVSAWAGLAVGGIGLAAAAAVGALPFSATTTDVTLAHTRLPWLVPVLGLALVAAVVAYCTGIAAARLLGATLATFVGLAEVLFAVVFAWLLLGQEPHAVQAAGGVLVLAGIVLVRLGERPVSERAAPSPQAGAARVRTQQRGDEQAQPAPVG</sequence>
<dbReference type="RefSeq" id="WP_121194243.1">
    <property type="nucleotide sequence ID" value="NZ_RBWV01000013.1"/>
</dbReference>
<feature type="region of interest" description="Disordered" evidence="2">
    <location>
        <begin position="306"/>
        <end position="335"/>
    </location>
</feature>
<feature type="transmembrane region" description="Helical" evidence="3">
    <location>
        <begin position="128"/>
        <end position="148"/>
    </location>
</feature>
<feature type="domain" description="EamA" evidence="4">
    <location>
        <begin position="10"/>
        <end position="144"/>
    </location>
</feature>
<protein>
    <submittedName>
        <fullName evidence="5">Threonine/homoserine efflux transporter RhtA</fullName>
    </submittedName>
</protein>
<keyword evidence="6" id="KW-1185">Reference proteome</keyword>
<dbReference type="GO" id="GO:0016020">
    <property type="term" value="C:membrane"/>
    <property type="evidence" value="ECO:0007669"/>
    <property type="project" value="InterPro"/>
</dbReference>
<name>A0A420XN79_9ACTN</name>
<dbReference type="Pfam" id="PF00892">
    <property type="entry name" value="EamA"/>
    <property type="match status" value="2"/>
</dbReference>
<feature type="transmembrane region" description="Helical" evidence="3">
    <location>
        <begin position="223"/>
        <end position="243"/>
    </location>
</feature>
<comment type="caution">
    <text evidence="5">The sequence shown here is derived from an EMBL/GenBank/DDBJ whole genome shotgun (WGS) entry which is preliminary data.</text>
</comment>
<feature type="transmembrane region" description="Helical" evidence="3">
    <location>
        <begin position="250"/>
        <end position="275"/>
    </location>
</feature>
<comment type="similarity">
    <text evidence="1">Belongs to the EamA transporter family.</text>
</comment>
<dbReference type="InterPro" id="IPR037185">
    <property type="entry name" value="EmrE-like"/>
</dbReference>
<dbReference type="AlphaFoldDB" id="A0A420XN79"/>
<dbReference type="InParanoid" id="A0A420XN79"/>
<dbReference type="OrthoDB" id="154915at2"/>
<feature type="transmembrane region" description="Helical" evidence="3">
    <location>
        <begin position="42"/>
        <end position="61"/>
    </location>
</feature>
<dbReference type="PANTHER" id="PTHR22911:SF79">
    <property type="entry name" value="MOBA-LIKE NTP TRANSFERASE DOMAIN-CONTAINING PROTEIN"/>
    <property type="match status" value="1"/>
</dbReference>
<feature type="transmembrane region" description="Helical" evidence="3">
    <location>
        <begin position="73"/>
        <end position="93"/>
    </location>
</feature>
<feature type="transmembrane region" description="Helical" evidence="3">
    <location>
        <begin position="185"/>
        <end position="211"/>
    </location>
</feature>
<evidence type="ECO:0000256" key="3">
    <source>
        <dbReference type="SAM" id="Phobius"/>
    </source>
</evidence>
<evidence type="ECO:0000256" key="1">
    <source>
        <dbReference type="ARBA" id="ARBA00007362"/>
    </source>
</evidence>
<dbReference type="Proteomes" id="UP000281955">
    <property type="component" value="Unassembled WGS sequence"/>
</dbReference>
<dbReference type="PANTHER" id="PTHR22911">
    <property type="entry name" value="ACYL-MALONYL CONDENSING ENZYME-RELATED"/>
    <property type="match status" value="1"/>
</dbReference>
<feature type="domain" description="EamA" evidence="4">
    <location>
        <begin position="155"/>
        <end position="297"/>
    </location>
</feature>
<evidence type="ECO:0000259" key="4">
    <source>
        <dbReference type="Pfam" id="PF00892"/>
    </source>
</evidence>
<proteinExistence type="inferred from homology"/>
<reference evidence="5 6" key="1">
    <citation type="submission" date="2018-10" db="EMBL/GenBank/DDBJ databases">
        <title>Genomic Encyclopedia of Archaeal and Bacterial Type Strains, Phase II (KMG-II): from individual species to whole genera.</title>
        <authorList>
            <person name="Goeker M."/>
        </authorList>
    </citation>
    <scope>NUCLEOTIDE SEQUENCE [LARGE SCALE GENOMIC DNA]</scope>
    <source>
        <strain evidence="5 6">RP-AC37</strain>
    </source>
</reference>
<evidence type="ECO:0000313" key="5">
    <source>
        <dbReference type="EMBL" id="RKS72740.1"/>
    </source>
</evidence>
<dbReference type="EMBL" id="RBWV01000013">
    <property type="protein sequence ID" value="RKS72740.1"/>
    <property type="molecule type" value="Genomic_DNA"/>
</dbReference>
<feature type="transmembrane region" description="Helical" evidence="3">
    <location>
        <begin position="99"/>
        <end position="119"/>
    </location>
</feature>
<accession>A0A420XN79</accession>
<keyword evidence="3" id="KW-0472">Membrane</keyword>
<evidence type="ECO:0000256" key="2">
    <source>
        <dbReference type="SAM" id="MobiDB-lite"/>
    </source>
</evidence>
<dbReference type="SUPFAM" id="SSF103481">
    <property type="entry name" value="Multidrug resistance efflux transporter EmrE"/>
    <property type="match status" value="2"/>
</dbReference>
<evidence type="ECO:0000313" key="6">
    <source>
        <dbReference type="Proteomes" id="UP000281955"/>
    </source>
</evidence>
<feature type="transmembrane region" description="Helical" evidence="3">
    <location>
        <begin position="12"/>
        <end position="36"/>
    </location>
</feature>
<gene>
    <name evidence="5" type="ORF">CLV35_2989</name>
</gene>
<dbReference type="InterPro" id="IPR000620">
    <property type="entry name" value="EamA_dom"/>
</dbReference>
<feature type="transmembrane region" description="Helical" evidence="3">
    <location>
        <begin position="154"/>
        <end position="173"/>
    </location>
</feature>
<feature type="transmembrane region" description="Helical" evidence="3">
    <location>
        <begin position="281"/>
        <end position="299"/>
    </location>
</feature>
<keyword evidence="3" id="KW-1133">Transmembrane helix</keyword>
<organism evidence="5 6">
    <name type="scientific">Motilibacter peucedani</name>
    <dbReference type="NCBI Taxonomy" id="598650"/>
    <lineage>
        <taxon>Bacteria</taxon>
        <taxon>Bacillati</taxon>
        <taxon>Actinomycetota</taxon>
        <taxon>Actinomycetes</taxon>
        <taxon>Motilibacterales</taxon>
        <taxon>Motilibacteraceae</taxon>
        <taxon>Motilibacter</taxon>
    </lineage>
</organism>